<gene>
    <name evidence="1" type="ORF">LCGC14_1307520</name>
</gene>
<dbReference type="InterPro" id="IPR029035">
    <property type="entry name" value="DHS-like_NAD/FAD-binding_dom"/>
</dbReference>
<dbReference type="PROSITE" id="PS50005">
    <property type="entry name" value="TPR"/>
    <property type="match status" value="6"/>
</dbReference>
<dbReference type="InterPro" id="IPR019734">
    <property type="entry name" value="TPR_rpt"/>
</dbReference>
<dbReference type="EMBL" id="LAZR01007685">
    <property type="protein sequence ID" value="KKM83625.1"/>
    <property type="molecule type" value="Genomic_DNA"/>
</dbReference>
<dbReference type="SUPFAM" id="SSF52467">
    <property type="entry name" value="DHS-like NAD/FAD-binding domain"/>
    <property type="match status" value="1"/>
</dbReference>
<reference evidence="1" key="1">
    <citation type="journal article" date="2015" name="Nature">
        <title>Complex archaea that bridge the gap between prokaryotes and eukaryotes.</title>
        <authorList>
            <person name="Spang A."/>
            <person name="Saw J.H."/>
            <person name="Jorgensen S.L."/>
            <person name="Zaremba-Niedzwiedzka K."/>
            <person name="Martijn J."/>
            <person name="Lind A.E."/>
            <person name="van Eijk R."/>
            <person name="Schleper C."/>
            <person name="Guy L."/>
            <person name="Ettema T.J."/>
        </authorList>
    </citation>
    <scope>NUCLEOTIDE SEQUENCE</scope>
</reference>
<proteinExistence type="predicted"/>
<comment type="caution">
    <text evidence="1">The sequence shown here is derived from an EMBL/GenBank/DDBJ whole genome shotgun (WGS) entry which is preliminary data.</text>
</comment>
<dbReference type="Pfam" id="PF13424">
    <property type="entry name" value="TPR_12"/>
    <property type="match status" value="4"/>
</dbReference>
<dbReference type="SUPFAM" id="SSF48452">
    <property type="entry name" value="TPR-like"/>
    <property type="match status" value="4"/>
</dbReference>
<organism evidence="1">
    <name type="scientific">marine sediment metagenome</name>
    <dbReference type="NCBI Taxonomy" id="412755"/>
    <lineage>
        <taxon>unclassified sequences</taxon>
        <taxon>metagenomes</taxon>
        <taxon>ecological metagenomes</taxon>
    </lineage>
</organism>
<dbReference type="Pfam" id="PF13289">
    <property type="entry name" value="SIR2_2"/>
    <property type="match status" value="1"/>
</dbReference>
<name>A0A0F9N4F1_9ZZZZ</name>
<protein>
    <submittedName>
        <fullName evidence="1">Uncharacterized protein</fullName>
    </submittedName>
</protein>
<sequence>MNFEDIIIKIPEDVNAPEFKDLFPEIRSYTFLVGAGISMDPPSYVPSARMFVNELFKCYAPEEEIEKLSSLETLRYELLVEKVQNLFDKELTFLDYLRGVKEPNAIHLFLANMIMRYNYVITTNFDYLIEIALKKKLNIFPSFHDYHKKVMVIITKEDYQKKVSFQFPIIKIHGSKWDVIKGRLTKDSLVTTISALGREREKGETFAIEPYKKPLINEVMNGRDLVIMGYSGSDDFDISPMLKELSNMKKIIWIEHDHNLTPGKEEIYKYKSVEDLSGLRSSELPKLDKLLVELASKKNVEVYKIKAKTIDFVKEQLAPIFKESFELLQTDAQEISSFGDYMQETHFNVSTSSKYRLAHELFYELGDIESAERTAQQGLNNSKEEGHEINNNYFTNALGLVNLSKGDYDIALEHFEKSLKLAENLNQTVEKIGILVNIGYLYQKKSDLKNAFKYSFDAAALLTENTPNVMKFSVLNNLAILYRDNGDIPNAVKNIETALEIAEKSGDLFRKSLCLNNLAGMKLSQGLINPALGYASEALKIDEQLGDLNSMCNTLNTIGNIYRTAGHYQQALQYLERAYQTAIKIQNLNVKALTANAIGVIYYQTGKVDLALEKYNEALNISKDIGDLSKQATGLNNIGMYYRTKRDFNAAFELFNQSIVLTEKIGEKTNLGVRYGNRASIYEARREFEKALEDYKKALSIEQSLGNLEGIATQLTNIGGVSGDLGRYEETIKNYRQVLNIMENLGNKPGIARSLNNLGITYYKYKKEPQKSIDFLQRALEIYKELNIPQMIMTTQNNIDSIKKQVNLK</sequence>
<evidence type="ECO:0000313" key="1">
    <source>
        <dbReference type="EMBL" id="KKM83625.1"/>
    </source>
</evidence>
<accession>A0A0F9N4F1</accession>
<dbReference type="PANTHER" id="PTHR10098">
    <property type="entry name" value="RAPSYN-RELATED"/>
    <property type="match status" value="1"/>
</dbReference>
<dbReference type="Gene3D" id="1.25.40.10">
    <property type="entry name" value="Tetratricopeptide repeat domain"/>
    <property type="match status" value="2"/>
</dbReference>
<dbReference type="SMART" id="SM00028">
    <property type="entry name" value="TPR"/>
    <property type="match status" value="10"/>
</dbReference>
<dbReference type="AlphaFoldDB" id="A0A0F9N4F1"/>
<dbReference type="InterPro" id="IPR011990">
    <property type="entry name" value="TPR-like_helical_dom_sf"/>
</dbReference>
<dbReference type="Pfam" id="PF13181">
    <property type="entry name" value="TPR_8"/>
    <property type="match status" value="1"/>
</dbReference>